<dbReference type="eggNOG" id="arCOG10865">
    <property type="taxonomic scope" value="Archaea"/>
</dbReference>
<feature type="domain" description="GH29D-like beta-sandwich" evidence="3">
    <location>
        <begin position="156"/>
        <end position="218"/>
    </location>
</feature>
<proteinExistence type="predicted"/>
<accession>F0TBE8</accession>
<dbReference type="EMBL" id="CP002551">
    <property type="protein sequence ID" value="ADZ10217.1"/>
    <property type="molecule type" value="Genomic_DNA"/>
</dbReference>
<organism evidence="4 5">
    <name type="scientific">Methanobacterium lacus (strain AL-21)</name>
    <dbReference type="NCBI Taxonomy" id="877455"/>
    <lineage>
        <taxon>Archaea</taxon>
        <taxon>Methanobacteriati</taxon>
        <taxon>Methanobacteriota</taxon>
        <taxon>Methanomada group</taxon>
        <taxon>Methanobacteria</taxon>
        <taxon>Methanobacteriales</taxon>
        <taxon>Methanobacteriaceae</taxon>
        <taxon>Methanobacterium</taxon>
    </lineage>
</organism>
<name>F0TBE8_METLA</name>
<evidence type="ECO:0000259" key="2">
    <source>
        <dbReference type="Pfam" id="PF13205"/>
    </source>
</evidence>
<dbReference type="InterPro" id="IPR014755">
    <property type="entry name" value="Cu-Rt/internalin_Ig-like"/>
</dbReference>
<sequence length="333" mass="36926" precursor="true">MIVRGEKNMKKGFLVAAVLCCVFAFGSMTAISAAPTGTYLANIGSYTAVGTGPWNTVGFTLNSPQAETLQFEWKSEIVYEKYHVQLETIYTKTSGIREIVTDDMDIMLMGYYNGKLLQTPDIDLTKNVYVTVTTWRINSGKQNITPGAPVVKADVNTGLYNTNKLVTLSINKPGTIYYTLNGKIPTNTSNKYSKPIKITSTTILNYMAIGTQLDKSPLYSKLYIIDKIPPRVTAAKPTNNSKHFSLTSPIKIYYNEKISKGTNYSKIYIKNLSTGKIAKSTVTSISGNVLTLKMTKSRLSQNTYQVYIPTNAIKDTAGNKNAKYTLKFKTSRY</sequence>
<dbReference type="HOGENOM" id="CLU_833169_0_0_2"/>
<feature type="domain" description="SbsA Ig-like" evidence="2">
    <location>
        <begin position="226"/>
        <end position="330"/>
    </location>
</feature>
<keyword evidence="1" id="KW-0732">Signal</keyword>
<dbReference type="Pfam" id="PF13290">
    <property type="entry name" value="CHB_HEX_C_1"/>
    <property type="match status" value="1"/>
</dbReference>
<dbReference type="Proteomes" id="UP000007490">
    <property type="component" value="Chromosome"/>
</dbReference>
<gene>
    <name evidence="4" type="ordered locus">Metbo_1998</name>
</gene>
<evidence type="ECO:0000313" key="5">
    <source>
        <dbReference type="Proteomes" id="UP000007490"/>
    </source>
</evidence>
<dbReference type="Gene3D" id="2.60.40.1220">
    <property type="match status" value="1"/>
</dbReference>
<dbReference type="Pfam" id="PF13205">
    <property type="entry name" value="Big_5"/>
    <property type="match status" value="1"/>
</dbReference>
<reference evidence="5" key="1">
    <citation type="submission" date="2011-02" db="EMBL/GenBank/DDBJ databases">
        <title>Complete sequence of Methanobacterium sp. AL-21.</title>
        <authorList>
            <consortium name="US DOE Joint Genome Institute"/>
            <person name="Lucas S."/>
            <person name="Copeland A."/>
            <person name="Lapidus A."/>
            <person name="Cheng J.-F."/>
            <person name="Goodwin L."/>
            <person name="Pitluck S."/>
            <person name="Chertkov O."/>
            <person name="Detter J.C."/>
            <person name="Han C."/>
            <person name="Tapia R."/>
            <person name="Land M."/>
            <person name="Hauser L."/>
            <person name="Kyrpides N."/>
            <person name="Ivanova N."/>
            <person name="Mikhailova N."/>
            <person name="Pagani I."/>
            <person name="Cadillo-Quiroz H."/>
            <person name="Imachi H."/>
            <person name="Zinder S."/>
            <person name="Liu W."/>
            <person name="Woyke T."/>
        </authorList>
    </citation>
    <scope>NUCLEOTIDE SEQUENCE [LARGE SCALE GENOMIC DNA]</scope>
    <source>
        <strain evidence="5">AL-21</strain>
    </source>
</reference>
<reference evidence="4 5" key="2">
    <citation type="journal article" date="2014" name="Int. J. Syst. Evol. Microbiol.">
        <title>Methanobacterium paludis sp. nov. and a novel strain of Methanobacterium lacus isolated from northern peatlands.</title>
        <authorList>
            <person name="Cadillo-Quiroz H."/>
            <person name="Brauer S.L."/>
            <person name="Goodson N."/>
            <person name="Yavitt J.B."/>
            <person name="Zinder S.H."/>
        </authorList>
    </citation>
    <scope>NUCLEOTIDE SEQUENCE [LARGE SCALE GENOMIC DNA]</scope>
    <source>
        <strain evidence="4 5">AL-21</strain>
    </source>
</reference>
<dbReference type="InterPro" id="IPR059177">
    <property type="entry name" value="GH29D-like_dom"/>
</dbReference>
<keyword evidence="5" id="KW-1185">Reference proteome</keyword>
<protein>
    <submittedName>
        <fullName evidence="4">Uncharacterized protein</fullName>
    </submittedName>
</protein>
<evidence type="ECO:0000256" key="1">
    <source>
        <dbReference type="ARBA" id="ARBA00022729"/>
    </source>
</evidence>
<dbReference type="InterPro" id="IPR032812">
    <property type="entry name" value="SbsA_Ig"/>
</dbReference>
<dbReference type="AlphaFoldDB" id="F0TBE8"/>
<evidence type="ECO:0000259" key="3">
    <source>
        <dbReference type="Pfam" id="PF13290"/>
    </source>
</evidence>
<evidence type="ECO:0000313" key="4">
    <source>
        <dbReference type="EMBL" id="ADZ10217.1"/>
    </source>
</evidence>
<dbReference type="KEGG" id="mel:Metbo_1998"/>